<dbReference type="PANTHER" id="PTHR43570:SF16">
    <property type="entry name" value="ALDEHYDE DEHYDROGENASE TYPE III, ISOFORM Q"/>
    <property type="match status" value="1"/>
</dbReference>
<dbReference type="InterPro" id="IPR016162">
    <property type="entry name" value="Ald_DH_N"/>
</dbReference>
<dbReference type="AlphaFoldDB" id="A0A9E9JMT4"/>
<dbReference type="FunFam" id="3.40.605.10:FF:000004">
    <property type="entry name" value="Aldehyde dehydrogenase"/>
    <property type="match status" value="1"/>
</dbReference>
<dbReference type="FunFam" id="3.40.309.10:FF:000003">
    <property type="entry name" value="Aldehyde dehydrogenase"/>
    <property type="match status" value="1"/>
</dbReference>
<dbReference type="Gene3D" id="3.40.605.10">
    <property type="entry name" value="Aldehyde Dehydrogenase, Chain A, domain 1"/>
    <property type="match status" value="1"/>
</dbReference>
<proteinExistence type="evidence at transcript level"/>
<dbReference type="GO" id="GO:0006081">
    <property type="term" value="P:aldehyde metabolic process"/>
    <property type="evidence" value="ECO:0007669"/>
    <property type="project" value="InterPro"/>
</dbReference>
<evidence type="ECO:0000256" key="8">
    <source>
        <dbReference type="SAM" id="Phobius"/>
    </source>
</evidence>
<keyword evidence="3" id="KW-0520">NAD</keyword>
<organism evidence="10">
    <name type="scientific">Tigriopus japonicus</name>
    <name type="common">Copepod</name>
    <dbReference type="NCBI Taxonomy" id="158387"/>
    <lineage>
        <taxon>Eukaryota</taxon>
        <taxon>Metazoa</taxon>
        <taxon>Ecdysozoa</taxon>
        <taxon>Arthropoda</taxon>
        <taxon>Crustacea</taxon>
        <taxon>Multicrustacea</taxon>
        <taxon>Hexanauplia</taxon>
        <taxon>Copepoda</taxon>
        <taxon>Harpacticoida</taxon>
        <taxon>Harpacticidae</taxon>
        <taxon>Tigriopus</taxon>
    </lineage>
</organism>
<keyword evidence="8" id="KW-0812">Transmembrane</keyword>
<dbReference type="Pfam" id="PF00171">
    <property type="entry name" value="Aldedh"/>
    <property type="match status" value="1"/>
</dbReference>
<dbReference type="InterPro" id="IPR015590">
    <property type="entry name" value="Aldehyde_DH_dom"/>
</dbReference>
<feature type="transmembrane region" description="Helical" evidence="8">
    <location>
        <begin position="468"/>
        <end position="492"/>
    </location>
</feature>
<dbReference type="GO" id="GO:0005737">
    <property type="term" value="C:cytoplasm"/>
    <property type="evidence" value="ECO:0007669"/>
    <property type="project" value="TreeGrafter"/>
</dbReference>
<dbReference type="PIRSF" id="PIRSF036492">
    <property type="entry name" value="ALDH"/>
    <property type="match status" value="1"/>
</dbReference>
<dbReference type="SUPFAM" id="SSF53720">
    <property type="entry name" value="ALDH-like"/>
    <property type="match status" value="1"/>
</dbReference>
<evidence type="ECO:0000256" key="2">
    <source>
        <dbReference type="ARBA" id="ARBA00023002"/>
    </source>
</evidence>
<protein>
    <recommendedName>
        <fullName evidence="4">Aldehyde dehydrogenase</fullName>
    </recommendedName>
</protein>
<accession>A0A9E9JMT4</accession>
<dbReference type="GO" id="GO:0004029">
    <property type="term" value="F:aldehyde dehydrogenase (NAD+) activity"/>
    <property type="evidence" value="ECO:0007669"/>
    <property type="project" value="TreeGrafter"/>
</dbReference>
<keyword evidence="8" id="KW-1133">Transmembrane helix</keyword>
<dbReference type="InterPro" id="IPR012394">
    <property type="entry name" value="Aldehyde_DH_NAD(P)"/>
</dbReference>
<keyword evidence="8" id="KW-0472">Membrane</keyword>
<evidence type="ECO:0000256" key="1">
    <source>
        <dbReference type="ARBA" id="ARBA00009986"/>
    </source>
</evidence>
<gene>
    <name evidence="10" type="primary">aldh1</name>
</gene>
<comment type="similarity">
    <text evidence="1 4 7">Belongs to the aldehyde dehydrogenase family.</text>
</comment>
<sequence length="501" mass="55371">MGSDYKAVVESVRRAFNSGKTREKSWRIEQLEALNRLLIENEILLCDALYRDLHKSRMESMGSELDFVKNDIIGALRDLDEWMLPKPARKTVPTLLDSLMVVPEPYGVVLVIGAWNYPINLTLAPLVGAISAGNTAILKPSEISPHTARAIEQLIPKYLDSECIKVIYGGIPETTSLLKQRFDYVFYTGSTAVGKIVRQSTNQFLTPCTLELGGKSPVYVDSTVDIKTTAKRLLWGKIVNVGQTCIAPDYLLCSKDVEKQLIAEFKPLLAKWFPKGLKASPDYGRIVTKNHFERLNKLVKSSSGKLALGGEQDAAELFMGISVLTDVSPKDTIMQEEIFGPILPIVNVNSAQEAVDFINEREKPLSLYLYSNDKKVQELFISRTSSGGLTINECLLQLSIESLPFGGVGNSGMGAYHGTASFETFSHNKSVLIRDLGWLSETLGSVRYPPYTSRNETVMKMLLKNRKLPSFGVLGYVGSFALGALATTWGMVSSFKDMWGA</sequence>
<dbReference type="Gene3D" id="3.40.309.10">
    <property type="entry name" value="Aldehyde Dehydrogenase, Chain A, domain 2"/>
    <property type="match status" value="1"/>
</dbReference>
<feature type="domain" description="Aldehyde dehydrogenase" evidence="9">
    <location>
        <begin position="4"/>
        <end position="431"/>
    </location>
</feature>
<dbReference type="InterPro" id="IPR029510">
    <property type="entry name" value="Ald_DH_CS_GLU"/>
</dbReference>
<feature type="active site" evidence="5">
    <location>
        <position position="245"/>
    </location>
</feature>
<dbReference type="InterPro" id="IPR016163">
    <property type="entry name" value="Ald_DH_C"/>
</dbReference>
<dbReference type="PANTHER" id="PTHR43570">
    <property type="entry name" value="ALDEHYDE DEHYDROGENASE"/>
    <property type="match status" value="1"/>
</dbReference>
<name>A0A9E9JMT4_TIGJA</name>
<evidence type="ECO:0000256" key="6">
    <source>
        <dbReference type="PROSITE-ProRule" id="PRU10007"/>
    </source>
</evidence>
<evidence type="ECO:0000256" key="3">
    <source>
        <dbReference type="ARBA" id="ARBA00023027"/>
    </source>
</evidence>
<dbReference type="InterPro" id="IPR016161">
    <property type="entry name" value="Ald_DH/histidinol_DH"/>
</dbReference>
<dbReference type="PROSITE" id="PS00687">
    <property type="entry name" value="ALDEHYDE_DEHYDR_GLU"/>
    <property type="match status" value="1"/>
</dbReference>
<dbReference type="EMBL" id="OM831219">
    <property type="protein sequence ID" value="WAQ80656.1"/>
    <property type="molecule type" value="mRNA"/>
</dbReference>
<evidence type="ECO:0000256" key="7">
    <source>
        <dbReference type="RuleBase" id="RU003345"/>
    </source>
</evidence>
<feature type="active site" evidence="5 6">
    <location>
        <position position="211"/>
    </location>
</feature>
<evidence type="ECO:0000259" key="9">
    <source>
        <dbReference type="Pfam" id="PF00171"/>
    </source>
</evidence>
<evidence type="ECO:0000256" key="5">
    <source>
        <dbReference type="PIRSR" id="PIRSR036492-1"/>
    </source>
</evidence>
<evidence type="ECO:0000256" key="4">
    <source>
        <dbReference type="PIRNR" id="PIRNR036492"/>
    </source>
</evidence>
<keyword evidence="2 4" id="KW-0560">Oxidoreductase</keyword>
<reference evidence="10" key="1">
    <citation type="submission" date="2022-02" db="EMBL/GenBank/DDBJ databases">
        <authorList>
            <person name="Wang D."/>
        </authorList>
    </citation>
    <scope>NUCLEOTIDE SEQUENCE</scope>
</reference>
<evidence type="ECO:0000313" key="10">
    <source>
        <dbReference type="EMBL" id="WAQ80656.1"/>
    </source>
</evidence>